<dbReference type="SUPFAM" id="SSF53756">
    <property type="entry name" value="UDP-Glycosyltransferase/glycogen phosphorylase"/>
    <property type="match status" value="1"/>
</dbReference>
<evidence type="ECO:0000256" key="2">
    <source>
        <dbReference type="ARBA" id="ARBA00022676"/>
    </source>
</evidence>
<dbReference type="InterPro" id="IPR002213">
    <property type="entry name" value="UDP_glucos_trans"/>
</dbReference>
<name>A0A495VZC2_9PSEU</name>
<keyword evidence="4" id="KW-0045">Antibiotic biosynthesis</keyword>
<dbReference type="RefSeq" id="WP_342776222.1">
    <property type="nucleotide sequence ID" value="NZ_RBXO01000001.1"/>
</dbReference>
<dbReference type="InterPro" id="IPR048284">
    <property type="entry name" value="EryCIII-like_N"/>
</dbReference>
<keyword evidence="3 7" id="KW-0808">Transferase</keyword>
<dbReference type="GO" id="GO:0008194">
    <property type="term" value="F:UDP-glycosyltransferase activity"/>
    <property type="evidence" value="ECO:0007669"/>
    <property type="project" value="InterPro"/>
</dbReference>
<proteinExistence type="inferred from homology"/>
<organism evidence="7 8">
    <name type="scientific">Saccharothrix australiensis</name>
    <dbReference type="NCBI Taxonomy" id="2072"/>
    <lineage>
        <taxon>Bacteria</taxon>
        <taxon>Bacillati</taxon>
        <taxon>Actinomycetota</taxon>
        <taxon>Actinomycetes</taxon>
        <taxon>Pseudonocardiales</taxon>
        <taxon>Pseudonocardiaceae</taxon>
        <taxon>Saccharothrix</taxon>
    </lineage>
</organism>
<feature type="domain" description="Erythromycin biosynthesis protein CIII-like N-terminal" evidence="6">
    <location>
        <begin position="30"/>
        <end position="262"/>
    </location>
</feature>
<evidence type="ECO:0000259" key="5">
    <source>
        <dbReference type="Pfam" id="PF06722"/>
    </source>
</evidence>
<dbReference type="Pfam" id="PF06722">
    <property type="entry name" value="EryCIII-like_C"/>
    <property type="match status" value="1"/>
</dbReference>
<dbReference type="PANTHER" id="PTHR48050">
    <property type="entry name" value="STEROL 3-BETA-GLUCOSYLTRANSFERASE"/>
    <property type="match status" value="1"/>
</dbReference>
<dbReference type="InterPro" id="IPR050426">
    <property type="entry name" value="Glycosyltransferase_28"/>
</dbReference>
<evidence type="ECO:0000256" key="1">
    <source>
        <dbReference type="ARBA" id="ARBA00006962"/>
    </source>
</evidence>
<comment type="similarity">
    <text evidence="1">Belongs to the glycosyltransferase 28 family.</text>
</comment>
<dbReference type="PANTHER" id="PTHR48050:SF13">
    <property type="entry name" value="STEROL 3-BETA-GLUCOSYLTRANSFERASE UGT80A2"/>
    <property type="match status" value="1"/>
</dbReference>
<accession>A0A495VZC2</accession>
<keyword evidence="8" id="KW-1185">Reference proteome</keyword>
<evidence type="ECO:0000259" key="6">
    <source>
        <dbReference type="Pfam" id="PF21036"/>
    </source>
</evidence>
<dbReference type="Pfam" id="PF21036">
    <property type="entry name" value="EryCIII-like_N"/>
    <property type="match status" value="1"/>
</dbReference>
<sequence>MTEPRGKHMRVLFATCPNKSIFQYFAPMAWALRTAGHDVRVAAQPKFADVITQAGLTAVPVGRDTPTLELEDQAVREAGRAGLPPPYDVAEHPEKASWPYLSSAYRHNVEWWYRVENFPITADLVAFARWWRPDLVVREPTTFAGAIAAKASGAAHARMLWGQDVFGIARGEFLRLRASRPPGDRADPLAEWLGGYGEKYGFEFTEDMVTGQFTIDQFPASLQESADLRYVRTRHVPYGGPAVVPDWLRVPPSRPRVALTMGLSATEHYGGYVVGVGEILDALSDLDVEVVATVADDQRDGLVAPDNARVVPYVPWHALTATCAAVIHHAGGATLATTSLHGVPQLAIPFHFDQTIYARKLAAHGAGLMLDTGRATGQAVREHLLRLLDEPAFGRRAEDLRDEMLALPSPGELASRLAELC</sequence>
<dbReference type="InterPro" id="IPR030953">
    <property type="entry name" value="Glycosyl_450act"/>
</dbReference>
<dbReference type="CDD" id="cd03784">
    <property type="entry name" value="GT1_Gtf-like"/>
    <property type="match status" value="1"/>
</dbReference>
<dbReference type="Gene3D" id="3.40.50.2000">
    <property type="entry name" value="Glycogen Phosphorylase B"/>
    <property type="match status" value="2"/>
</dbReference>
<dbReference type="AlphaFoldDB" id="A0A495VZC2"/>
<dbReference type="GO" id="GO:0016758">
    <property type="term" value="F:hexosyltransferase activity"/>
    <property type="evidence" value="ECO:0007669"/>
    <property type="project" value="UniProtKB-ARBA"/>
</dbReference>
<protein>
    <submittedName>
        <fullName evidence="7">Glycosyltransferase (Activator-dependent family)</fullName>
    </submittedName>
</protein>
<keyword evidence="2" id="KW-0328">Glycosyltransferase</keyword>
<gene>
    <name evidence="7" type="ORF">C8E97_3344</name>
</gene>
<evidence type="ECO:0000313" key="7">
    <source>
        <dbReference type="EMBL" id="RKT54696.1"/>
    </source>
</evidence>
<dbReference type="EMBL" id="RBXO01000001">
    <property type="protein sequence ID" value="RKT54696.1"/>
    <property type="molecule type" value="Genomic_DNA"/>
</dbReference>
<feature type="domain" description="Erythromycin biosynthesis protein CIII-like C-terminal" evidence="5">
    <location>
        <begin position="278"/>
        <end position="420"/>
    </location>
</feature>
<evidence type="ECO:0000256" key="3">
    <source>
        <dbReference type="ARBA" id="ARBA00022679"/>
    </source>
</evidence>
<dbReference type="NCBIfam" id="TIGR04516">
    <property type="entry name" value="glycosyl_450act"/>
    <property type="match status" value="1"/>
</dbReference>
<dbReference type="FunFam" id="3.40.50.2000:FF:000072">
    <property type="entry name" value="Glycosyl transferase"/>
    <property type="match status" value="1"/>
</dbReference>
<evidence type="ECO:0000256" key="4">
    <source>
        <dbReference type="ARBA" id="ARBA00023194"/>
    </source>
</evidence>
<dbReference type="InterPro" id="IPR010610">
    <property type="entry name" value="EryCIII-like_C"/>
</dbReference>
<dbReference type="GO" id="GO:0017000">
    <property type="term" value="P:antibiotic biosynthetic process"/>
    <property type="evidence" value="ECO:0007669"/>
    <property type="project" value="UniProtKB-KW"/>
</dbReference>
<reference evidence="7 8" key="1">
    <citation type="submission" date="2018-10" db="EMBL/GenBank/DDBJ databases">
        <title>Sequencing the genomes of 1000 actinobacteria strains.</title>
        <authorList>
            <person name="Klenk H.-P."/>
        </authorList>
    </citation>
    <scope>NUCLEOTIDE SEQUENCE [LARGE SCALE GENOMIC DNA]</scope>
    <source>
        <strain evidence="7 8">DSM 43800</strain>
    </source>
</reference>
<evidence type="ECO:0000313" key="8">
    <source>
        <dbReference type="Proteomes" id="UP000282084"/>
    </source>
</evidence>
<dbReference type="Proteomes" id="UP000282084">
    <property type="component" value="Unassembled WGS sequence"/>
</dbReference>
<comment type="caution">
    <text evidence="7">The sequence shown here is derived from an EMBL/GenBank/DDBJ whole genome shotgun (WGS) entry which is preliminary data.</text>
</comment>